<evidence type="ECO:0000256" key="3">
    <source>
        <dbReference type="ARBA" id="ARBA00022679"/>
    </source>
</evidence>
<keyword evidence="3" id="KW-0808">Transferase</keyword>
<feature type="non-terminal residue" evidence="12">
    <location>
        <position position="1"/>
    </location>
</feature>
<evidence type="ECO:0000256" key="9">
    <source>
        <dbReference type="PROSITE-ProRule" id="PRU10141"/>
    </source>
</evidence>
<dbReference type="EMBL" id="ML170157">
    <property type="protein sequence ID" value="TDL28941.1"/>
    <property type="molecule type" value="Genomic_DNA"/>
</dbReference>
<evidence type="ECO:0000256" key="10">
    <source>
        <dbReference type="RuleBase" id="RU000304"/>
    </source>
</evidence>
<dbReference type="SMART" id="SM00220">
    <property type="entry name" value="S_TKc"/>
    <property type="match status" value="1"/>
</dbReference>
<evidence type="ECO:0000259" key="11">
    <source>
        <dbReference type="PROSITE" id="PS50011"/>
    </source>
</evidence>
<dbReference type="InterPro" id="IPR050236">
    <property type="entry name" value="Ser_Thr_kinase_AGC"/>
</dbReference>
<dbReference type="InterPro" id="IPR017441">
    <property type="entry name" value="Protein_kinase_ATP_BS"/>
</dbReference>
<dbReference type="Gene3D" id="3.30.200.20">
    <property type="entry name" value="Phosphorylase Kinase, domain 1"/>
    <property type="match status" value="1"/>
</dbReference>
<dbReference type="EC" id="2.7.11.1" evidence="1"/>
<evidence type="ECO:0000256" key="6">
    <source>
        <dbReference type="ARBA" id="ARBA00022840"/>
    </source>
</evidence>
<evidence type="ECO:0000256" key="1">
    <source>
        <dbReference type="ARBA" id="ARBA00012513"/>
    </source>
</evidence>
<evidence type="ECO:0000313" key="12">
    <source>
        <dbReference type="EMBL" id="TDL28941.1"/>
    </source>
</evidence>
<dbReference type="AlphaFoldDB" id="A0A4Y7QNV9"/>
<comment type="catalytic activity">
    <reaction evidence="8">
        <text>L-seryl-[protein] + ATP = O-phospho-L-seryl-[protein] + ADP + H(+)</text>
        <dbReference type="Rhea" id="RHEA:17989"/>
        <dbReference type="Rhea" id="RHEA-COMP:9863"/>
        <dbReference type="Rhea" id="RHEA-COMP:11604"/>
        <dbReference type="ChEBI" id="CHEBI:15378"/>
        <dbReference type="ChEBI" id="CHEBI:29999"/>
        <dbReference type="ChEBI" id="CHEBI:30616"/>
        <dbReference type="ChEBI" id="CHEBI:83421"/>
        <dbReference type="ChEBI" id="CHEBI:456216"/>
        <dbReference type="EC" id="2.7.11.1"/>
    </reaction>
</comment>
<dbReference type="PROSITE" id="PS00107">
    <property type="entry name" value="PROTEIN_KINASE_ATP"/>
    <property type="match status" value="1"/>
</dbReference>
<organism evidence="12 13">
    <name type="scientific">Rickenella mellea</name>
    <dbReference type="NCBI Taxonomy" id="50990"/>
    <lineage>
        <taxon>Eukaryota</taxon>
        <taxon>Fungi</taxon>
        <taxon>Dikarya</taxon>
        <taxon>Basidiomycota</taxon>
        <taxon>Agaricomycotina</taxon>
        <taxon>Agaricomycetes</taxon>
        <taxon>Hymenochaetales</taxon>
        <taxon>Rickenellaceae</taxon>
        <taxon>Rickenella</taxon>
    </lineage>
</organism>
<comment type="similarity">
    <text evidence="10">Belongs to the protein kinase superfamily.</text>
</comment>
<evidence type="ECO:0000256" key="8">
    <source>
        <dbReference type="ARBA" id="ARBA00048679"/>
    </source>
</evidence>
<dbReference type="SUPFAM" id="SSF56112">
    <property type="entry name" value="Protein kinase-like (PK-like)"/>
    <property type="match status" value="1"/>
</dbReference>
<dbReference type="VEuPathDB" id="FungiDB:BD410DRAFT_711277"/>
<dbReference type="GO" id="GO:0035556">
    <property type="term" value="P:intracellular signal transduction"/>
    <property type="evidence" value="ECO:0007669"/>
    <property type="project" value="TreeGrafter"/>
</dbReference>
<gene>
    <name evidence="12" type="ORF">BD410DRAFT_711277</name>
</gene>
<dbReference type="CDD" id="cd05123">
    <property type="entry name" value="STKc_AGC"/>
    <property type="match status" value="1"/>
</dbReference>
<evidence type="ECO:0000313" key="13">
    <source>
        <dbReference type="Proteomes" id="UP000294933"/>
    </source>
</evidence>
<dbReference type="STRING" id="50990.A0A4Y7QNV9"/>
<dbReference type="GO" id="GO:0004674">
    <property type="term" value="F:protein serine/threonine kinase activity"/>
    <property type="evidence" value="ECO:0007669"/>
    <property type="project" value="UniProtKB-KW"/>
</dbReference>
<dbReference type="PANTHER" id="PTHR24356">
    <property type="entry name" value="SERINE/THREONINE-PROTEIN KINASE"/>
    <property type="match status" value="1"/>
</dbReference>
<evidence type="ECO:0000256" key="2">
    <source>
        <dbReference type="ARBA" id="ARBA00022527"/>
    </source>
</evidence>
<evidence type="ECO:0000256" key="7">
    <source>
        <dbReference type="ARBA" id="ARBA00047899"/>
    </source>
</evidence>
<dbReference type="OrthoDB" id="68483at2759"/>
<dbReference type="InterPro" id="IPR000719">
    <property type="entry name" value="Prot_kinase_dom"/>
</dbReference>
<dbReference type="Proteomes" id="UP000294933">
    <property type="component" value="Unassembled WGS sequence"/>
</dbReference>
<dbReference type="Gene3D" id="1.10.510.10">
    <property type="entry name" value="Transferase(Phosphotransferase) domain 1"/>
    <property type="match status" value="1"/>
</dbReference>
<protein>
    <recommendedName>
        <fullName evidence="1">non-specific serine/threonine protein kinase</fullName>
        <ecNumber evidence="1">2.7.11.1</ecNumber>
    </recommendedName>
</protein>
<feature type="binding site" evidence="9">
    <location>
        <position position="35"/>
    </location>
    <ligand>
        <name>ATP</name>
        <dbReference type="ChEBI" id="CHEBI:30616"/>
    </ligand>
</feature>
<dbReference type="Pfam" id="PF00069">
    <property type="entry name" value="Pkinase"/>
    <property type="match status" value="1"/>
</dbReference>
<comment type="catalytic activity">
    <reaction evidence="7">
        <text>L-threonyl-[protein] + ATP = O-phospho-L-threonyl-[protein] + ADP + H(+)</text>
        <dbReference type="Rhea" id="RHEA:46608"/>
        <dbReference type="Rhea" id="RHEA-COMP:11060"/>
        <dbReference type="Rhea" id="RHEA-COMP:11605"/>
        <dbReference type="ChEBI" id="CHEBI:15378"/>
        <dbReference type="ChEBI" id="CHEBI:30013"/>
        <dbReference type="ChEBI" id="CHEBI:30616"/>
        <dbReference type="ChEBI" id="CHEBI:61977"/>
        <dbReference type="ChEBI" id="CHEBI:456216"/>
        <dbReference type="EC" id="2.7.11.1"/>
    </reaction>
</comment>
<dbReference type="InterPro" id="IPR045270">
    <property type="entry name" value="STKc_AGC"/>
</dbReference>
<keyword evidence="13" id="KW-1185">Reference proteome</keyword>
<dbReference type="PROSITE" id="PS50011">
    <property type="entry name" value="PROTEIN_KINASE_DOM"/>
    <property type="match status" value="1"/>
</dbReference>
<dbReference type="InterPro" id="IPR008271">
    <property type="entry name" value="Ser/Thr_kinase_AS"/>
</dbReference>
<reference evidence="12 13" key="1">
    <citation type="submission" date="2018-06" db="EMBL/GenBank/DDBJ databases">
        <title>A transcriptomic atlas of mushroom development highlights an independent origin of complex multicellularity.</title>
        <authorList>
            <consortium name="DOE Joint Genome Institute"/>
            <person name="Krizsan K."/>
            <person name="Almasi E."/>
            <person name="Merenyi Z."/>
            <person name="Sahu N."/>
            <person name="Viragh M."/>
            <person name="Koszo T."/>
            <person name="Mondo S."/>
            <person name="Kiss B."/>
            <person name="Balint B."/>
            <person name="Kues U."/>
            <person name="Barry K."/>
            <person name="Hegedus J.C."/>
            <person name="Henrissat B."/>
            <person name="Johnson J."/>
            <person name="Lipzen A."/>
            <person name="Ohm R."/>
            <person name="Nagy I."/>
            <person name="Pangilinan J."/>
            <person name="Yan J."/>
            <person name="Xiong Y."/>
            <person name="Grigoriev I.V."/>
            <person name="Hibbett D.S."/>
            <person name="Nagy L.G."/>
        </authorList>
    </citation>
    <scope>NUCLEOTIDE SEQUENCE [LARGE SCALE GENOMIC DNA]</scope>
    <source>
        <strain evidence="12 13">SZMC22713</strain>
    </source>
</reference>
<dbReference type="PANTHER" id="PTHR24356:SF1">
    <property type="entry name" value="SERINE_THREONINE-PROTEIN KINASE GREATWALL"/>
    <property type="match status" value="1"/>
</dbReference>
<accession>A0A4Y7QNV9</accession>
<keyword evidence="6 9" id="KW-0067">ATP-binding</keyword>
<dbReference type="InterPro" id="IPR011009">
    <property type="entry name" value="Kinase-like_dom_sf"/>
</dbReference>
<evidence type="ECO:0000256" key="5">
    <source>
        <dbReference type="ARBA" id="ARBA00022777"/>
    </source>
</evidence>
<dbReference type="GO" id="GO:0005524">
    <property type="term" value="F:ATP binding"/>
    <property type="evidence" value="ECO:0007669"/>
    <property type="project" value="UniProtKB-UniRule"/>
</dbReference>
<sequence length="223" mass="25722">NFDFLHVLGTGRFAKVYLARREADSKLYAVKSVRKRAVLDEYCTPHVRSEQACLKMVTELLAPFLPRLHWSFQDEERLYMAMDFYPGGDLLTHLTRDGYFNTERCVFYASEIAEAVSYLHSLGIVHRDLKPDNIMIADDGHIVLTDFGLAKMLFFSDEEIPKTGSCCGTREYQAPEMLLGWSYDFSVDCWGFGLLLYTMHYGRVSFIIRAMRLMVHVLLSTRS</sequence>
<keyword evidence="2 10" id="KW-0723">Serine/threonine-protein kinase</keyword>
<dbReference type="PROSITE" id="PS00108">
    <property type="entry name" value="PROTEIN_KINASE_ST"/>
    <property type="match status" value="1"/>
</dbReference>
<dbReference type="FunFam" id="1.10.510.10:FF:000551">
    <property type="entry name" value="Non-specific serine/threonine protein kinase"/>
    <property type="match status" value="1"/>
</dbReference>
<evidence type="ECO:0000256" key="4">
    <source>
        <dbReference type="ARBA" id="ARBA00022741"/>
    </source>
</evidence>
<proteinExistence type="inferred from homology"/>
<feature type="domain" description="Protein kinase" evidence="11">
    <location>
        <begin position="2"/>
        <end position="223"/>
    </location>
</feature>
<keyword evidence="4 9" id="KW-0547">Nucleotide-binding</keyword>
<name>A0A4Y7QNV9_9AGAM</name>
<keyword evidence="5 12" id="KW-0418">Kinase</keyword>